<sequence>MIRETLSETDSGEERTRKLPSGLVVCLVIAMNLWSSDAAWEMY</sequence>
<evidence type="ECO:0000256" key="1">
    <source>
        <dbReference type="SAM" id="Phobius"/>
    </source>
</evidence>
<keyword evidence="1" id="KW-0472">Membrane</keyword>
<dbReference type="InterPro" id="IPR024473">
    <property type="entry name" value="Transposases_IS4_N"/>
</dbReference>
<comment type="caution">
    <text evidence="3">The sequence shown here is derived from an EMBL/GenBank/DDBJ whole genome shotgun (WGS) entry which is preliminary data.</text>
</comment>
<organism evidence="3 4">
    <name type="scientific">Nostoc parmelioides FACHB-3921</name>
    <dbReference type="NCBI Taxonomy" id="2692909"/>
    <lineage>
        <taxon>Bacteria</taxon>
        <taxon>Bacillati</taxon>
        <taxon>Cyanobacteriota</taxon>
        <taxon>Cyanophyceae</taxon>
        <taxon>Nostocales</taxon>
        <taxon>Nostocaceae</taxon>
        <taxon>Nostoc</taxon>
    </lineage>
</organism>
<protein>
    <submittedName>
        <fullName evidence="3">Transposase domain-containing protein</fullName>
    </submittedName>
</protein>
<evidence type="ECO:0000313" key="4">
    <source>
        <dbReference type="Proteomes" id="UP000621307"/>
    </source>
</evidence>
<keyword evidence="1" id="KW-0812">Transmembrane</keyword>
<evidence type="ECO:0000259" key="2">
    <source>
        <dbReference type="Pfam" id="PF13006"/>
    </source>
</evidence>
<dbReference type="Proteomes" id="UP000621307">
    <property type="component" value="Unassembled WGS sequence"/>
</dbReference>
<evidence type="ECO:0000313" key="3">
    <source>
        <dbReference type="EMBL" id="MBD2254235.1"/>
    </source>
</evidence>
<dbReference type="EMBL" id="JACJQL010000047">
    <property type="protein sequence ID" value="MBD2254235.1"/>
    <property type="molecule type" value="Genomic_DNA"/>
</dbReference>
<dbReference type="Pfam" id="PF13006">
    <property type="entry name" value="Nterm_IS4"/>
    <property type="match status" value="1"/>
</dbReference>
<feature type="domain" description="Transposase IS4 N-terminal" evidence="2">
    <location>
        <begin position="1"/>
        <end position="37"/>
    </location>
</feature>
<proteinExistence type="predicted"/>
<accession>A0ABR8BL33</accession>
<name>A0ABR8BL33_9NOSO</name>
<keyword evidence="4" id="KW-1185">Reference proteome</keyword>
<gene>
    <name evidence="3" type="ORF">H6G14_23485</name>
</gene>
<keyword evidence="1" id="KW-1133">Transmembrane helix</keyword>
<reference evidence="3 4" key="1">
    <citation type="journal article" date="2020" name="ISME J.">
        <title>Comparative genomics reveals insights into cyanobacterial evolution and habitat adaptation.</title>
        <authorList>
            <person name="Chen M.Y."/>
            <person name="Teng W.K."/>
            <person name="Zhao L."/>
            <person name="Hu C.X."/>
            <person name="Zhou Y.K."/>
            <person name="Han B.P."/>
            <person name="Song L.R."/>
            <person name="Shu W.S."/>
        </authorList>
    </citation>
    <scope>NUCLEOTIDE SEQUENCE [LARGE SCALE GENOMIC DNA]</scope>
    <source>
        <strain evidence="3 4">FACHB-3921</strain>
    </source>
</reference>
<feature type="transmembrane region" description="Helical" evidence="1">
    <location>
        <begin position="21"/>
        <end position="40"/>
    </location>
</feature>